<gene>
    <name evidence="3" type="primary">resA_6</name>
    <name evidence="3" type="ORF">OJF2_33030</name>
</gene>
<dbReference type="Pfam" id="PF00578">
    <property type="entry name" value="AhpC-TSA"/>
    <property type="match status" value="1"/>
</dbReference>
<dbReference type="SUPFAM" id="SSF52833">
    <property type="entry name" value="Thioredoxin-like"/>
    <property type="match status" value="1"/>
</dbReference>
<organism evidence="3 4">
    <name type="scientific">Aquisphaera giovannonii</name>
    <dbReference type="NCBI Taxonomy" id="406548"/>
    <lineage>
        <taxon>Bacteria</taxon>
        <taxon>Pseudomonadati</taxon>
        <taxon>Planctomycetota</taxon>
        <taxon>Planctomycetia</taxon>
        <taxon>Isosphaerales</taxon>
        <taxon>Isosphaeraceae</taxon>
        <taxon>Aquisphaera</taxon>
    </lineage>
</organism>
<dbReference type="CDD" id="cd02966">
    <property type="entry name" value="TlpA_like_family"/>
    <property type="match status" value="1"/>
</dbReference>
<dbReference type="PROSITE" id="PS51352">
    <property type="entry name" value="THIOREDOXIN_2"/>
    <property type="match status" value="1"/>
</dbReference>
<dbReference type="PROSITE" id="PS00194">
    <property type="entry name" value="THIOREDOXIN_1"/>
    <property type="match status" value="1"/>
</dbReference>
<protein>
    <submittedName>
        <fullName evidence="3">Thiol-disulfide oxidoreductase ResA</fullName>
    </submittedName>
</protein>
<sequence length="367" mass="39698">MGIYLLVLTAGLARLPAAADRILNLGDPAPPIAVSKWIKGEEIASFDPGRIYVVEFWATWCAPCRESIPHLTELAHAYRGRGVRFVGVDVWEQDTSKVKPFVDAMGERMDYGVALDRVPDGRDVLGGAMARAWMEAAAEYGIPAAFVVRDGKIAWIGDPMALDGPLAKIVAGDWDPKPLAAERLAARAAEKKKMDVQRRVRDPLRAKDYAGCLGAIREVTAADPTLDGTFDVFKFMCLNRLGRSDEALALGRKMAEASRDDAGTLSFLALTMLDPELDHAPDARLVRFGVEAARRANDLSRGDDIGSLDAYACALYRTGDAPGAIAAVEKAVGLCNARFPSKEHPFHRQLEGHLATFRKAAGKAGTP</sequence>
<dbReference type="InterPro" id="IPR017937">
    <property type="entry name" value="Thioredoxin_CS"/>
</dbReference>
<keyword evidence="1" id="KW-0676">Redox-active center</keyword>
<evidence type="ECO:0000313" key="4">
    <source>
        <dbReference type="Proteomes" id="UP000324233"/>
    </source>
</evidence>
<dbReference type="GO" id="GO:0016491">
    <property type="term" value="F:oxidoreductase activity"/>
    <property type="evidence" value="ECO:0007669"/>
    <property type="project" value="InterPro"/>
</dbReference>
<dbReference type="PANTHER" id="PTHR42852">
    <property type="entry name" value="THIOL:DISULFIDE INTERCHANGE PROTEIN DSBE"/>
    <property type="match status" value="1"/>
</dbReference>
<dbReference type="KEGG" id="agv:OJF2_33030"/>
<reference evidence="3 4" key="1">
    <citation type="submission" date="2019-08" db="EMBL/GenBank/DDBJ databases">
        <title>Deep-cultivation of Planctomycetes and their phenomic and genomic characterization uncovers novel biology.</title>
        <authorList>
            <person name="Wiegand S."/>
            <person name="Jogler M."/>
            <person name="Boedeker C."/>
            <person name="Pinto D."/>
            <person name="Vollmers J."/>
            <person name="Rivas-Marin E."/>
            <person name="Kohn T."/>
            <person name="Peeters S.H."/>
            <person name="Heuer A."/>
            <person name="Rast P."/>
            <person name="Oberbeckmann S."/>
            <person name="Bunk B."/>
            <person name="Jeske O."/>
            <person name="Meyerdierks A."/>
            <person name="Storesund J.E."/>
            <person name="Kallscheuer N."/>
            <person name="Luecker S."/>
            <person name="Lage O.M."/>
            <person name="Pohl T."/>
            <person name="Merkel B.J."/>
            <person name="Hornburger P."/>
            <person name="Mueller R.-W."/>
            <person name="Bruemmer F."/>
            <person name="Labrenz M."/>
            <person name="Spormann A.M."/>
            <person name="Op den Camp H."/>
            <person name="Overmann J."/>
            <person name="Amann R."/>
            <person name="Jetten M.S.M."/>
            <person name="Mascher T."/>
            <person name="Medema M.H."/>
            <person name="Devos D.P."/>
            <person name="Kaster A.-K."/>
            <person name="Ovreas L."/>
            <person name="Rohde M."/>
            <person name="Galperin M.Y."/>
            <person name="Jogler C."/>
        </authorList>
    </citation>
    <scope>NUCLEOTIDE SEQUENCE [LARGE SCALE GENOMIC DNA]</scope>
    <source>
        <strain evidence="3 4">OJF2</strain>
    </source>
</reference>
<dbReference type="GO" id="GO:0006950">
    <property type="term" value="P:response to stress"/>
    <property type="evidence" value="ECO:0007669"/>
    <property type="project" value="UniProtKB-ARBA"/>
</dbReference>
<dbReference type="InterPro" id="IPR013766">
    <property type="entry name" value="Thioredoxin_domain"/>
</dbReference>
<dbReference type="InterPro" id="IPR011990">
    <property type="entry name" value="TPR-like_helical_dom_sf"/>
</dbReference>
<feature type="domain" description="Thioredoxin" evidence="2">
    <location>
        <begin position="23"/>
        <end position="189"/>
    </location>
</feature>
<name>A0A5B9W3S4_9BACT</name>
<dbReference type="PANTHER" id="PTHR42852:SF18">
    <property type="entry name" value="CHROMOSOME UNDETERMINED SCAFFOLD_47, WHOLE GENOME SHOTGUN SEQUENCE"/>
    <property type="match status" value="1"/>
</dbReference>
<dbReference type="OrthoDB" id="9802923at2"/>
<dbReference type="RefSeq" id="WP_148594636.1">
    <property type="nucleotide sequence ID" value="NZ_CP042997.1"/>
</dbReference>
<evidence type="ECO:0000259" key="2">
    <source>
        <dbReference type="PROSITE" id="PS51352"/>
    </source>
</evidence>
<keyword evidence="4" id="KW-1185">Reference proteome</keyword>
<proteinExistence type="predicted"/>
<evidence type="ECO:0000313" key="3">
    <source>
        <dbReference type="EMBL" id="QEH34761.1"/>
    </source>
</evidence>
<dbReference type="InterPro" id="IPR036249">
    <property type="entry name" value="Thioredoxin-like_sf"/>
</dbReference>
<dbReference type="InterPro" id="IPR050553">
    <property type="entry name" value="Thioredoxin_ResA/DsbE_sf"/>
</dbReference>
<dbReference type="AlphaFoldDB" id="A0A5B9W3S4"/>
<dbReference type="Gene3D" id="3.40.30.10">
    <property type="entry name" value="Glutaredoxin"/>
    <property type="match status" value="1"/>
</dbReference>
<dbReference type="Proteomes" id="UP000324233">
    <property type="component" value="Chromosome"/>
</dbReference>
<dbReference type="EMBL" id="CP042997">
    <property type="protein sequence ID" value="QEH34761.1"/>
    <property type="molecule type" value="Genomic_DNA"/>
</dbReference>
<accession>A0A5B9W3S4</accession>
<dbReference type="GO" id="GO:0016209">
    <property type="term" value="F:antioxidant activity"/>
    <property type="evidence" value="ECO:0007669"/>
    <property type="project" value="InterPro"/>
</dbReference>
<dbReference type="InterPro" id="IPR000866">
    <property type="entry name" value="AhpC/TSA"/>
</dbReference>
<dbReference type="Gene3D" id="1.25.40.10">
    <property type="entry name" value="Tetratricopeptide repeat domain"/>
    <property type="match status" value="1"/>
</dbReference>
<evidence type="ECO:0000256" key="1">
    <source>
        <dbReference type="ARBA" id="ARBA00023284"/>
    </source>
</evidence>